<dbReference type="InterPro" id="IPR002575">
    <property type="entry name" value="Aminoglycoside_PTrfase"/>
</dbReference>
<proteinExistence type="predicted"/>
<organism evidence="2 3">
    <name type="scientific">Nocardiopsis composta</name>
    <dbReference type="NCBI Taxonomy" id="157465"/>
    <lineage>
        <taxon>Bacteria</taxon>
        <taxon>Bacillati</taxon>
        <taxon>Actinomycetota</taxon>
        <taxon>Actinomycetes</taxon>
        <taxon>Streptosporangiales</taxon>
        <taxon>Nocardiopsidaceae</taxon>
        <taxon>Nocardiopsis</taxon>
    </lineage>
</organism>
<keyword evidence="2" id="KW-0808">Transferase</keyword>
<reference evidence="2 3" key="1">
    <citation type="submission" date="2020-08" db="EMBL/GenBank/DDBJ databases">
        <title>Sequencing the genomes of 1000 actinobacteria strains.</title>
        <authorList>
            <person name="Klenk H.-P."/>
        </authorList>
    </citation>
    <scope>NUCLEOTIDE SEQUENCE [LARGE SCALE GENOMIC DNA]</scope>
    <source>
        <strain evidence="2 3">DSM 44551</strain>
    </source>
</reference>
<keyword evidence="3" id="KW-1185">Reference proteome</keyword>
<gene>
    <name evidence="2" type="ORF">HDA36_004064</name>
</gene>
<dbReference type="Pfam" id="PF01636">
    <property type="entry name" value="APH"/>
    <property type="match status" value="1"/>
</dbReference>
<dbReference type="Gene3D" id="1.20.58.840">
    <property type="match status" value="1"/>
</dbReference>
<evidence type="ECO:0000313" key="3">
    <source>
        <dbReference type="Proteomes" id="UP000572635"/>
    </source>
</evidence>
<dbReference type="Proteomes" id="UP000572635">
    <property type="component" value="Unassembled WGS sequence"/>
</dbReference>
<feature type="domain" description="Aminoglycoside phosphotransferase" evidence="1">
    <location>
        <begin position="33"/>
        <end position="258"/>
    </location>
</feature>
<dbReference type="AlphaFoldDB" id="A0A7W8QQC4"/>
<evidence type="ECO:0000259" key="1">
    <source>
        <dbReference type="Pfam" id="PF01636"/>
    </source>
</evidence>
<accession>A0A7W8QQC4</accession>
<evidence type="ECO:0000313" key="2">
    <source>
        <dbReference type="EMBL" id="MBB5433980.1"/>
    </source>
</evidence>
<protein>
    <submittedName>
        <fullName evidence="2">Spectinomycin phosphotransferase</fullName>
    </submittedName>
</protein>
<dbReference type="SUPFAM" id="SSF56112">
    <property type="entry name" value="Protein kinase-like (PK-like)"/>
    <property type="match status" value="1"/>
</dbReference>
<dbReference type="Gene3D" id="1.10.510.10">
    <property type="entry name" value="Transferase(Phosphotransferase) domain 1"/>
    <property type="match status" value="1"/>
</dbReference>
<dbReference type="GO" id="GO:0016740">
    <property type="term" value="F:transferase activity"/>
    <property type="evidence" value="ECO:0007669"/>
    <property type="project" value="UniProtKB-KW"/>
</dbReference>
<dbReference type="EMBL" id="JACHDB010000001">
    <property type="protein sequence ID" value="MBB5433980.1"/>
    <property type="molecule type" value="Genomic_DNA"/>
</dbReference>
<dbReference type="InterPro" id="IPR011009">
    <property type="entry name" value="Kinase-like_dom_sf"/>
</dbReference>
<name>A0A7W8QQC4_9ACTN</name>
<sequence length="334" mass="36528">MEQRPDDFDDRRLAGALRAWGIDAAETGYLPVGFGDHHWAVTGADRRRYFVTLSDLAYKEYCGPTPDAAFAGLRDAMDTAVELGERGLGFVVAPLRTGDGRSTVRVGERYALAVFPHTPGASGRFDGERSAEERDRVLDLLAELHRQRPPAPTPRTSLQPGGRDRLAAALEETGGPWRGGPFAEPARELIAANAGALRARLADFDRLAAEVRRRGGAQVVTHGEPHPGNLMDDGAALRLVDWDTVGLAVPERDLSQFGTDPALFARYTERTGHVPDPAALVLYPLRWDLGEVAEYLGWFRAPHTRTDDTELGWQGLTETVQRLAAAPVALPWPR</sequence>
<dbReference type="RefSeq" id="WP_184394213.1">
    <property type="nucleotide sequence ID" value="NZ_BAAAJD010000040.1"/>
</dbReference>
<comment type="caution">
    <text evidence="2">The sequence shown here is derived from an EMBL/GenBank/DDBJ whole genome shotgun (WGS) entry which is preliminary data.</text>
</comment>